<feature type="compositionally biased region" description="Basic residues" evidence="1">
    <location>
        <begin position="87"/>
        <end position="97"/>
    </location>
</feature>
<proteinExistence type="predicted"/>
<dbReference type="AlphaFoldDB" id="A0A1Q9E6M3"/>
<gene>
    <name evidence="3" type="ORF">AK812_SmicGene14023</name>
</gene>
<evidence type="ECO:0000313" key="3">
    <source>
        <dbReference type="EMBL" id="OLQ03069.1"/>
    </source>
</evidence>
<organism evidence="3 4">
    <name type="scientific">Symbiodinium microadriaticum</name>
    <name type="common">Dinoflagellate</name>
    <name type="synonym">Zooxanthella microadriatica</name>
    <dbReference type="NCBI Taxonomy" id="2951"/>
    <lineage>
        <taxon>Eukaryota</taxon>
        <taxon>Sar</taxon>
        <taxon>Alveolata</taxon>
        <taxon>Dinophyceae</taxon>
        <taxon>Suessiales</taxon>
        <taxon>Symbiodiniaceae</taxon>
        <taxon>Symbiodinium</taxon>
    </lineage>
</organism>
<feature type="signal peptide" evidence="2">
    <location>
        <begin position="1"/>
        <end position="20"/>
    </location>
</feature>
<sequence length="264" mass="29240">MAKFLLLTLCLCACLSSAQAGWGSDEWSGWSSKGKGYGGYNRGSFNSGGKGWGKGKASSSSFSFERGFMAGQQLAQAQDFEEVAATSKRRRRRHRRRAAEDSSNSTTPETTPEKQKPKVSKLKDELKELRSYRQRMEKAQAEEEQDKQLKALEAKCMEAISQIQKSSSAASSVKGQGTAEDDVHSLSGIQRKLASRMFREYDADFEPETWEHVAEFIQSMSGKHTADYLKTAQMPTPKTLKVATLTVQRLPSCTAVFNASMAYS</sequence>
<feature type="chain" id="PRO_5012435276" evidence="2">
    <location>
        <begin position="21"/>
        <end position="264"/>
    </location>
</feature>
<evidence type="ECO:0000256" key="1">
    <source>
        <dbReference type="SAM" id="MobiDB-lite"/>
    </source>
</evidence>
<feature type="region of interest" description="Disordered" evidence="1">
    <location>
        <begin position="79"/>
        <end position="123"/>
    </location>
</feature>
<dbReference type="Proteomes" id="UP000186817">
    <property type="component" value="Unassembled WGS sequence"/>
</dbReference>
<comment type="caution">
    <text evidence="3">The sequence shown here is derived from an EMBL/GenBank/DDBJ whole genome shotgun (WGS) entry which is preliminary data.</text>
</comment>
<keyword evidence="2" id="KW-0732">Signal</keyword>
<name>A0A1Q9E6M3_SYMMI</name>
<dbReference type="EMBL" id="LSRX01000247">
    <property type="protein sequence ID" value="OLQ03069.1"/>
    <property type="molecule type" value="Genomic_DNA"/>
</dbReference>
<evidence type="ECO:0000256" key="2">
    <source>
        <dbReference type="SAM" id="SignalP"/>
    </source>
</evidence>
<protein>
    <submittedName>
        <fullName evidence="3">Uncharacterized protein</fullName>
    </submittedName>
</protein>
<reference evidence="3 4" key="1">
    <citation type="submission" date="2016-02" db="EMBL/GenBank/DDBJ databases">
        <title>Genome analysis of coral dinoflagellate symbionts highlights evolutionary adaptations to a symbiotic lifestyle.</title>
        <authorList>
            <person name="Aranda M."/>
            <person name="Li Y."/>
            <person name="Liew Y.J."/>
            <person name="Baumgarten S."/>
            <person name="Simakov O."/>
            <person name="Wilson M."/>
            <person name="Piel J."/>
            <person name="Ashoor H."/>
            <person name="Bougouffa S."/>
            <person name="Bajic V.B."/>
            <person name="Ryu T."/>
            <person name="Ravasi T."/>
            <person name="Bayer T."/>
            <person name="Micklem G."/>
            <person name="Kim H."/>
            <person name="Bhak J."/>
            <person name="Lajeunesse T.C."/>
            <person name="Voolstra C.R."/>
        </authorList>
    </citation>
    <scope>NUCLEOTIDE SEQUENCE [LARGE SCALE GENOMIC DNA]</scope>
    <source>
        <strain evidence="3 4">CCMP2467</strain>
    </source>
</reference>
<feature type="compositionally biased region" description="Basic and acidic residues" evidence="1">
    <location>
        <begin position="111"/>
        <end position="123"/>
    </location>
</feature>
<accession>A0A1Q9E6M3</accession>
<evidence type="ECO:0000313" key="4">
    <source>
        <dbReference type="Proteomes" id="UP000186817"/>
    </source>
</evidence>
<keyword evidence="4" id="KW-1185">Reference proteome</keyword>